<dbReference type="InterPro" id="IPR001005">
    <property type="entry name" value="SANT/Myb"/>
</dbReference>
<evidence type="ECO:0000313" key="5">
    <source>
        <dbReference type="Proteomes" id="UP001634394"/>
    </source>
</evidence>
<keyword evidence="5" id="KW-1185">Reference proteome</keyword>
<accession>A0ABD3UZG3</accession>
<protein>
    <recommendedName>
        <fullName evidence="3">Myb-like domain-containing protein</fullName>
    </recommendedName>
</protein>
<evidence type="ECO:0000256" key="1">
    <source>
        <dbReference type="SAM" id="Coils"/>
    </source>
</evidence>
<feature type="coiled-coil region" evidence="1">
    <location>
        <begin position="392"/>
        <end position="441"/>
    </location>
</feature>
<dbReference type="InterPro" id="IPR028002">
    <property type="entry name" value="Myb_DNA-bind_5"/>
</dbReference>
<keyword evidence="1" id="KW-0175">Coiled coil</keyword>
<gene>
    <name evidence="4" type="ORF">ACJMK2_014065</name>
</gene>
<evidence type="ECO:0000259" key="3">
    <source>
        <dbReference type="SMART" id="SM00717"/>
    </source>
</evidence>
<evidence type="ECO:0000313" key="4">
    <source>
        <dbReference type="EMBL" id="KAL3854822.1"/>
    </source>
</evidence>
<sequence length="473" mass="54420">MRRQLKITGFKLNLGSAELATIQAEKQFFVKITYVILVISHLYNYIGYICRLDIEQRPLYMCSLNEDARFDPGQPFSSDRSQRIDKENTITMSHITSGVYQKPSSVRFIRRSANFSEAEKMLLITLIEEYRDTIDNRRSDYKSVRDKEMAWDDVTKKFNATGFGTRSKIQLQYCWKNLKARTKGDLLVDRKRHMDDTLPSQDHKIRKVGEGMGTQFLLLPNKFEAEEVEVDLDSDEGDSRKDDTNTPDSSHLYRSNGGRFEGQGHGDILEIHNNEVPPSLSSSRHTVVGKTVLGNEHCANHDDMRPRLFAVESRANVQTKLRIREMQSSNEGLNFTDAAYSFNQNNNVNNDQNIQERTKSPVGDTGYATDFCNDRRSVRQVSNDYGLVNLDEAFLRMREEEHRKRMENLEVELDMRRKEHAKKMEVLNAELDAAIMKKQNELLRLTVQQNALQSKAGDVQLSHMKSGNEDTGT</sequence>
<dbReference type="Pfam" id="PF13873">
    <property type="entry name" value="Myb_DNA-bind_5"/>
    <property type="match status" value="1"/>
</dbReference>
<dbReference type="PANTHER" id="PTHR21411">
    <property type="entry name" value="APONTIC"/>
    <property type="match status" value="1"/>
</dbReference>
<dbReference type="PANTHER" id="PTHR21411:SF0">
    <property type="entry name" value="REGULATORY PROTEIN ZESTE"/>
    <property type="match status" value="1"/>
</dbReference>
<organism evidence="4 5">
    <name type="scientific">Sinanodonta woodiana</name>
    <name type="common">Chinese pond mussel</name>
    <name type="synonym">Anodonta woodiana</name>
    <dbReference type="NCBI Taxonomy" id="1069815"/>
    <lineage>
        <taxon>Eukaryota</taxon>
        <taxon>Metazoa</taxon>
        <taxon>Spiralia</taxon>
        <taxon>Lophotrochozoa</taxon>
        <taxon>Mollusca</taxon>
        <taxon>Bivalvia</taxon>
        <taxon>Autobranchia</taxon>
        <taxon>Heteroconchia</taxon>
        <taxon>Palaeoheterodonta</taxon>
        <taxon>Unionida</taxon>
        <taxon>Unionoidea</taxon>
        <taxon>Unionidae</taxon>
        <taxon>Unioninae</taxon>
        <taxon>Sinanodonta</taxon>
    </lineage>
</organism>
<dbReference type="SMART" id="SM00717">
    <property type="entry name" value="SANT"/>
    <property type="match status" value="1"/>
</dbReference>
<dbReference type="AlphaFoldDB" id="A0ABD3UZG3"/>
<name>A0ABD3UZG3_SINWO</name>
<reference evidence="4 5" key="1">
    <citation type="submission" date="2024-11" db="EMBL/GenBank/DDBJ databases">
        <title>Chromosome-level genome assembly of the freshwater bivalve Anodonta woodiana.</title>
        <authorList>
            <person name="Chen X."/>
        </authorList>
    </citation>
    <scope>NUCLEOTIDE SEQUENCE [LARGE SCALE GENOMIC DNA]</scope>
    <source>
        <strain evidence="4">MN2024</strain>
        <tissue evidence="4">Gills</tissue>
    </source>
</reference>
<comment type="caution">
    <text evidence="4">The sequence shown here is derived from an EMBL/GenBank/DDBJ whole genome shotgun (WGS) entry which is preliminary data.</text>
</comment>
<feature type="region of interest" description="Disordered" evidence="2">
    <location>
        <begin position="228"/>
        <end position="265"/>
    </location>
</feature>
<dbReference type="EMBL" id="JBJQND010000014">
    <property type="protein sequence ID" value="KAL3854822.1"/>
    <property type="molecule type" value="Genomic_DNA"/>
</dbReference>
<evidence type="ECO:0000256" key="2">
    <source>
        <dbReference type="SAM" id="MobiDB-lite"/>
    </source>
</evidence>
<proteinExistence type="predicted"/>
<dbReference type="Proteomes" id="UP001634394">
    <property type="component" value="Unassembled WGS sequence"/>
</dbReference>
<feature type="domain" description="Myb-like" evidence="3">
    <location>
        <begin position="111"/>
        <end position="181"/>
    </location>
</feature>